<keyword evidence="2" id="KW-0723">Serine/threonine-protein kinase</keyword>
<protein>
    <submittedName>
        <fullName evidence="7">Uncharacterized protein</fullName>
    </submittedName>
</protein>
<keyword evidence="3" id="KW-0808">Transferase</keyword>
<evidence type="ECO:0000256" key="3">
    <source>
        <dbReference type="ARBA" id="ARBA00022679"/>
    </source>
</evidence>
<keyword evidence="5" id="KW-0418">Kinase</keyword>
<dbReference type="Gene3D" id="3.30.200.20">
    <property type="entry name" value="Phosphorylase Kinase, domain 1"/>
    <property type="match status" value="1"/>
</dbReference>
<dbReference type="CDD" id="cd14137">
    <property type="entry name" value="STKc_GSK3"/>
    <property type="match status" value="1"/>
</dbReference>
<dbReference type="InterPro" id="IPR008271">
    <property type="entry name" value="Ser/Thr_kinase_AS"/>
</dbReference>
<organism evidence="7">
    <name type="scientific">Cyprideis torosa</name>
    <dbReference type="NCBI Taxonomy" id="163714"/>
    <lineage>
        <taxon>Eukaryota</taxon>
        <taxon>Metazoa</taxon>
        <taxon>Ecdysozoa</taxon>
        <taxon>Arthropoda</taxon>
        <taxon>Crustacea</taxon>
        <taxon>Oligostraca</taxon>
        <taxon>Ostracoda</taxon>
        <taxon>Podocopa</taxon>
        <taxon>Podocopida</taxon>
        <taxon>Cytherocopina</taxon>
        <taxon>Cytheroidea</taxon>
        <taxon>Cytherideidae</taxon>
        <taxon>Cyprideis</taxon>
    </lineage>
</organism>
<evidence type="ECO:0000256" key="4">
    <source>
        <dbReference type="ARBA" id="ARBA00022741"/>
    </source>
</evidence>
<dbReference type="GO" id="GO:0030424">
    <property type="term" value="C:axon"/>
    <property type="evidence" value="ECO:0007669"/>
    <property type="project" value="TreeGrafter"/>
</dbReference>
<dbReference type="SMART" id="SM00220">
    <property type="entry name" value="S_TKc"/>
    <property type="match status" value="1"/>
</dbReference>
<name>A0A7R8WIC8_9CRUS</name>
<evidence type="ECO:0000256" key="6">
    <source>
        <dbReference type="ARBA" id="ARBA00022840"/>
    </source>
</evidence>
<dbReference type="InterPro" id="IPR000719">
    <property type="entry name" value="Prot_kinase_dom"/>
</dbReference>
<dbReference type="GO" id="GO:0005634">
    <property type="term" value="C:nucleus"/>
    <property type="evidence" value="ECO:0007669"/>
    <property type="project" value="TreeGrafter"/>
</dbReference>
<dbReference type="SUPFAM" id="SSF56112">
    <property type="entry name" value="Protein kinase-like (PK-like)"/>
    <property type="match status" value="1"/>
</dbReference>
<keyword evidence="4" id="KW-0547">Nucleotide-binding</keyword>
<dbReference type="GO" id="GO:0090090">
    <property type="term" value="P:negative regulation of canonical Wnt signaling pathway"/>
    <property type="evidence" value="ECO:0007669"/>
    <property type="project" value="TreeGrafter"/>
</dbReference>
<sequence>MLAHSSSGETDPNKDEVELVFTDIHRVDHGTFGTIFRAYLQPSGQKVAIKKVAQHSGYYNRELQVIKELDHPNIVTLMYHFYTRSEDQEPSKYLNLVMEFIPSTVGRLIREYRESKQPIPIMLIKIITYQMFRALMYLHNKEIGHRDIKPQNLLYDPITAAVKLCDFGCAKVLRDGETSISYICSRYYRAPELCLGATSYTVKIDIWSSGCVFAELFLGEPLFRGDSREDQLAEIVRVLGSPTREQLVEMKVDDPPFPIPEARRSPWAKAFRHARTPVTSEALELCNVLMRYTPSHRASGGRVIRSTWFSELRDPTLKLPNGSCLPPLFNFSDFELAMNPYLSQQHASKVQQNRSLQQLSEVTHLSQLGRESRGNMDFSRDYYP</sequence>
<dbReference type="PANTHER" id="PTHR24057">
    <property type="entry name" value="GLYCOGEN SYNTHASE KINASE-3 ALPHA"/>
    <property type="match status" value="1"/>
</dbReference>
<dbReference type="GO" id="GO:0005524">
    <property type="term" value="F:ATP binding"/>
    <property type="evidence" value="ECO:0007669"/>
    <property type="project" value="UniProtKB-KW"/>
</dbReference>
<keyword evidence="6" id="KW-0067">ATP-binding</keyword>
<accession>A0A7R8WIC8</accession>
<proteinExistence type="inferred from homology"/>
<dbReference type="Pfam" id="PF00069">
    <property type="entry name" value="Pkinase"/>
    <property type="match status" value="1"/>
</dbReference>
<dbReference type="EMBL" id="OB664460">
    <property type="protein sequence ID" value="CAD7232277.1"/>
    <property type="molecule type" value="Genomic_DNA"/>
</dbReference>
<dbReference type="GO" id="GO:0005829">
    <property type="term" value="C:cytosol"/>
    <property type="evidence" value="ECO:0007669"/>
    <property type="project" value="TreeGrafter"/>
</dbReference>
<dbReference type="PROSITE" id="PS00108">
    <property type="entry name" value="PROTEIN_KINASE_ST"/>
    <property type="match status" value="1"/>
</dbReference>
<dbReference type="AlphaFoldDB" id="A0A7R8WIC8"/>
<comment type="similarity">
    <text evidence="1">Belongs to the protein kinase superfamily. CMGC Ser/Thr protein kinase family. GSK-3 subfamily.</text>
</comment>
<dbReference type="InterPro" id="IPR039192">
    <property type="entry name" value="STKc_GSK3"/>
</dbReference>
<dbReference type="OrthoDB" id="272141at2759"/>
<evidence type="ECO:0000256" key="1">
    <source>
        <dbReference type="ARBA" id="ARBA00005527"/>
    </source>
</evidence>
<dbReference type="GO" id="GO:0070507">
    <property type="term" value="P:regulation of microtubule cytoskeleton organization"/>
    <property type="evidence" value="ECO:0007669"/>
    <property type="project" value="TreeGrafter"/>
</dbReference>
<dbReference type="GO" id="GO:0004674">
    <property type="term" value="F:protein serine/threonine kinase activity"/>
    <property type="evidence" value="ECO:0007669"/>
    <property type="project" value="UniProtKB-KW"/>
</dbReference>
<reference evidence="7" key="1">
    <citation type="submission" date="2020-11" db="EMBL/GenBank/DDBJ databases">
        <authorList>
            <person name="Tran Van P."/>
        </authorList>
    </citation>
    <scope>NUCLEOTIDE SEQUENCE</scope>
</reference>
<gene>
    <name evidence="7" type="ORF">CTOB1V02_LOCUS10115</name>
</gene>
<dbReference type="PROSITE" id="PS50011">
    <property type="entry name" value="PROTEIN_KINASE_DOM"/>
    <property type="match status" value="1"/>
</dbReference>
<evidence type="ECO:0000256" key="2">
    <source>
        <dbReference type="ARBA" id="ARBA00022527"/>
    </source>
</evidence>
<dbReference type="FunFam" id="1.10.510.10:FF:000624">
    <property type="entry name" value="Mitogen-activated protein kinase"/>
    <property type="match status" value="1"/>
</dbReference>
<dbReference type="GO" id="GO:0030154">
    <property type="term" value="P:cell differentiation"/>
    <property type="evidence" value="ECO:0007669"/>
    <property type="project" value="TreeGrafter"/>
</dbReference>
<dbReference type="PANTHER" id="PTHR24057:SF0">
    <property type="entry name" value="PROTEIN KINASE SHAGGY-RELATED"/>
    <property type="match status" value="1"/>
</dbReference>
<evidence type="ECO:0000256" key="5">
    <source>
        <dbReference type="ARBA" id="ARBA00022777"/>
    </source>
</evidence>
<dbReference type="GO" id="GO:0007165">
    <property type="term" value="P:signal transduction"/>
    <property type="evidence" value="ECO:0007669"/>
    <property type="project" value="TreeGrafter"/>
</dbReference>
<dbReference type="GO" id="GO:0032436">
    <property type="term" value="P:positive regulation of proteasomal ubiquitin-dependent protein catabolic process"/>
    <property type="evidence" value="ECO:0007669"/>
    <property type="project" value="TreeGrafter"/>
</dbReference>
<dbReference type="Gene3D" id="1.10.510.10">
    <property type="entry name" value="Transferase(Phosphotransferase) domain 1"/>
    <property type="match status" value="1"/>
</dbReference>
<dbReference type="InterPro" id="IPR050591">
    <property type="entry name" value="GSK-3"/>
</dbReference>
<evidence type="ECO:0000313" key="7">
    <source>
        <dbReference type="EMBL" id="CAD7232277.1"/>
    </source>
</evidence>
<dbReference type="InterPro" id="IPR011009">
    <property type="entry name" value="Kinase-like_dom_sf"/>
</dbReference>